<evidence type="ECO:0000256" key="3">
    <source>
        <dbReference type="SAM" id="SignalP"/>
    </source>
</evidence>
<keyword evidence="5" id="KW-1185">Reference proteome</keyword>
<dbReference type="SUPFAM" id="SSF63817">
    <property type="entry name" value="Sortase"/>
    <property type="match status" value="1"/>
</dbReference>
<dbReference type="Proteomes" id="UP000245697">
    <property type="component" value="Unassembled WGS sequence"/>
</dbReference>
<reference evidence="4 5" key="1">
    <citation type="submission" date="2018-05" db="EMBL/GenBank/DDBJ databases">
        <title>Genomic Encyclopedia of Archaeal and Bacterial Type Strains, Phase II (KMG-II): from individual species to whole genera.</title>
        <authorList>
            <person name="Goeker M."/>
        </authorList>
    </citation>
    <scope>NUCLEOTIDE SEQUENCE [LARGE SCALE GENOMIC DNA]</scope>
    <source>
        <strain evidence="4 5">DSM 45184</strain>
    </source>
</reference>
<evidence type="ECO:0000256" key="1">
    <source>
        <dbReference type="ARBA" id="ARBA00022801"/>
    </source>
</evidence>
<evidence type="ECO:0000313" key="4">
    <source>
        <dbReference type="EMBL" id="PWK39557.1"/>
    </source>
</evidence>
<dbReference type="GO" id="GO:0016787">
    <property type="term" value="F:hydrolase activity"/>
    <property type="evidence" value="ECO:0007669"/>
    <property type="project" value="UniProtKB-KW"/>
</dbReference>
<feature type="region of interest" description="Disordered" evidence="2">
    <location>
        <begin position="39"/>
        <end position="66"/>
    </location>
</feature>
<dbReference type="InterPro" id="IPR005754">
    <property type="entry name" value="Sortase"/>
</dbReference>
<dbReference type="EMBL" id="QGGR01000022">
    <property type="protein sequence ID" value="PWK39557.1"/>
    <property type="molecule type" value="Genomic_DNA"/>
</dbReference>
<dbReference type="OrthoDB" id="525039at2"/>
<gene>
    <name evidence="4" type="ORF">BC793_122129</name>
</gene>
<dbReference type="Pfam" id="PF04203">
    <property type="entry name" value="Sortase"/>
    <property type="match status" value="1"/>
</dbReference>
<feature type="chain" id="PRO_5016345760" evidence="3">
    <location>
        <begin position="36"/>
        <end position="231"/>
    </location>
</feature>
<keyword evidence="1" id="KW-0378">Hydrolase</keyword>
<name>A0A316F3M3_9ACTN</name>
<dbReference type="InterPro" id="IPR042001">
    <property type="entry name" value="Sortase_F"/>
</dbReference>
<dbReference type="RefSeq" id="WP_109600761.1">
    <property type="nucleotide sequence ID" value="NZ_BONA01000075.1"/>
</dbReference>
<proteinExistence type="predicted"/>
<accession>A0A316F3M3</accession>
<sequence length="231" mass="23911">MSGRRHDGTPRRRPGRALLTMAAGAALTTAFTVVACRSEPAPDFGAPPVTTSASPAPPAGGPASPAVPRVPISDGGLPSAAEAPPTRLRVPELGVDAAVDAVGIDPATGDFAVPPSVDRVGWYRFGPGSTARAGSIVIAGHVDGADEGEGAFFRLGDLDSGDLVTLTGPGGRTRTFTVTARERHRKTTVPLERYFARDGRVRLTLITCGGPFDPATRHYRDNVVVTAVPRT</sequence>
<evidence type="ECO:0000256" key="2">
    <source>
        <dbReference type="SAM" id="MobiDB-lite"/>
    </source>
</evidence>
<dbReference type="InterPro" id="IPR023365">
    <property type="entry name" value="Sortase_dom-sf"/>
</dbReference>
<protein>
    <submittedName>
        <fullName evidence="4">Sortase family protein</fullName>
    </submittedName>
</protein>
<feature type="signal peptide" evidence="3">
    <location>
        <begin position="1"/>
        <end position="35"/>
    </location>
</feature>
<dbReference type="CDD" id="cd05829">
    <property type="entry name" value="Sortase_F"/>
    <property type="match status" value="1"/>
</dbReference>
<dbReference type="Gene3D" id="2.40.260.10">
    <property type="entry name" value="Sortase"/>
    <property type="match status" value="1"/>
</dbReference>
<comment type="caution">
    <text evidence="4">The sequence shown here is derived from an EMBL/GenBank/DDBJ whole genome shotgun (WGS) entry which is preliminary data.</text>
</comment>
<evidence type="ECO:0000313" key="5">
    <source>
        <dbReference type="Proteomes" id="UP000245697"/>
    </source>
</evidence>
<organism evidence="4 5">
    <name type="scientific">Actinoplanes xinjiangensis</name>
    <dbReference type="NCBI Taxonomy" id="512350"/>
    <lineage>
        <taxon>Bacteria</taxon>
        <taxon>Bacillati</taxon>
        <taxon>Actinomycetota</taxon>
        <taxon>Actinomycetes</taxon>
        <taxon>Micromonosporales</taxon>
        <taxon>Micromonosporaceae</taxon>
        <taxon>Actinoplanes</taxon>
    </lineage>
</organism>
<keyword evidence="3" id="KW-0732">Signal</keyword>
<dbReference type="AlphaFoldDB" id="A0A316F3M3"/>